<accession>A0A7U3ZHP5</accession>
<gene>
    <name evidence="2" type="ordered locus">Runsl_1000</name>
</gene>
<protein>
    <recommendedName>
        <fullName evidence="1">DUF5615 domain-containing protein</fullName>
    </recommendedName>
</protein>
<dbReference type="KEGG" id="rsi:Runsl_1000"/>
<evidence type="ECO:0000313" key="3">
    <source>
        <dbReference type="Proteomes" id="UP000000493"/>
    </source>
</evidence>
<evidence type="ECO:0000313" key="2">
    <source>
        <dbReference type="EMBL" id="AEI47431.1"/>
    </source>
</evidence>
<feature type="domain" description="DUF5615" evidence="1">
    <location>
        <begin position="1"/>
        <end position="48"/>
    </location>
</feature>
<dbReference type="Pfam" id="PF18480">
    <property type="entry name" value="DUF5615"/>
    <property type="match status" value="1"/>
</dbReference>
<organism evidence="2 3">
    <name type="scientific">Runella slithyformis (strain ATCC 29530 / DSM 19594 / LMG 11500 / NCIMB 11436 / LSU 4)</name>
    <dbReference type="NCBI Taxonomy" id="761193"/>
    <lineage>
        <taxon>Bacteria</taxon>
        <taxon>Pseudomonadati</taxon>
        <taxon>Bacteroidota</taxon>
        <taxon>Cytophagia</taxon>
        <taxon>Cytophagales</taxon>
        <taxon>Spirosomataceae</taxon>
        <taxon>Runella</taxon>
    </lineage>
</organism>
<dbReference type="InterPro" id="IPR041049">
    <property type="entry name" value="DUF5615"/>
</dbReference>
<reference evidence="2 3" key="2">
    <citation type="journal article" date="2012" name="Stand. Genomic Sci.">
        <title>Complete genome sequence of the aquatic bacterium Runella slithyformis type strain (LSU 4(T)).</title>
        <authorList>
            <person name="Copeland A."/>
            <person name="Zhang X."/>
            <person name="Misra M."/>
            <person name="Lapidus A."/>
            <person name="Nolan M."/>
            <person name="Lucas S."/>
            <person name="Deshpande S."/>
            <person name="Cheng J.F."/>
            <person name="Tapia R."/>
            <person name="Goodwin L.A."/>
            <person name="Pitluck S."/>
            <person name="Liolios K."/>
            <person name="Pagani I."/>
            <person name="Ivanova N."/>
            <person name="Mikhailova N."/>
            <person name="Pati A."/>
            <person name="Chen A."/>
            <person name="Palaniappan K."/>
            <person name="Land M."/>
            <person name="Hauser L."/>
            <person name="Pan C."/>
            <person name="Jeffries C.D."/>
            <person name="Detter J.C."/>
            <person name="Brambilla E.M."/>
            <person name="Rohde M."/>
            <person name="Djao O.D."/>
            <person name="Goker M."/>
            <person name="Sikorski J."/>
            <person name="Tindall B.J."/>
            <person name="Woyke T."/>
            <person name="Bristow J."/>
            <person name="Eisen J.A."/>
            <person name="Markowitz V."/>
            <person name="Hugenholtz P."/>
            <person name="Kyrpides N.C."/>
            <person name="Klenk H.P."/>
            <person name="Mavromatis K."/>
        </authorList>
    </citation>
    <scope>NUCLEOTIDE SEQUENCE [LARGE SCALE GENOMIC DNA]</scope>
    <source>
        <strain evidence="3">ATCC 29530 / DSM 19594 / LMG 11500 / NCIMB 11436 / LSU 4</strain>
    </source>
</reference>
<reference evidence="3" key="1">
    <citation type="submission" date="2011-06" db="EMBL/GenBank/DDBJ databases">
        <title>The complete genome of chromosome of Runella slithyformis DSM 19594.</title>
        <authorList>
            <consortium name="US DOE Joint Genome Institute (JGI-PGF)"/>
            <person name="Lucas S."/>
            <person name="Han J."/>
            <person name="Lapidus A."/>
            <person name="Bruce D."/>
            <person name="Goodwin L."/>
            <person name="Pitluck S."/>
            <person name="Peters L."/>
            <person name="Kyrpides N."/>
            <person name="Mavromatis K."/>
            <person name="Ivanova N."/>
            <person name="Ovchinnikova G."/>
            <person name="Zhang X."/>
            <person name="Misra M."/>
            <person name="Detter J.C."/>
            <person name="Tapia R."/>
            <person name="Han C."/>
            <person name="Land M."/>
            <person name="Hauser L."/>
            <person name="Markowitz V."/>
            <person name="Cheng J.-F."/>
            <person name="Hugenholtz P."/>
            <person name="Woyke T."/>
            <person name="Wu D."/>
            <person name="Tindall B."/>
            <person name="Faehrich R."/>
            <person name="Brambilla E."/>
            <person name="Klenk H.-P."/>
            <person name="Eisen J.A."/>
        </authorList>
    </citation>
    <scope>NUCLEOTIDE SEQUENCE [LARGE SCALE GENOMIC DNA]</scope>
    <source>
        <strain evidence="3">ATCC 29530 / DSM 19594 / LMG 11500 / NCIMB 11436 / LSU 4</strain>
    </source>
</reference>
<dbReference type="RefSeq" id="WP_013926750.1">
    <property type="nucleotide sequence ID" value="NC_015703.1"/>
</dbReference>
<dbReference type="EMBL" id="CP002859">
    <property type="protein sequence ID" value="AEI47431.1"/>
    <property type="molecule type" value="Genomic_DNA"/>
</dbReference>
<dbReference type="Proteomes" id="UP000000493">
    <property type="component" value="Chromosome"/>
</dbReference>
<sequence>MKLLLDENVDVRFKFCFDATIYEVLTVRDMEWNGIKNGKLLKLAADYGFDAFICVDKNLPYQQNLSILALPVIVIDIHKNVLPSLKTAYPSLVDLLKQSLENQVYVVK</sequence>
<keyword evidence="3" id="KW-1185">Reference proteome</keyword>
<evidence type="ECO:0000259" key="1">
    <source>
        <dbReference type="Pfam" id="PF18480"/>
    </source>
</evidence>
<dbReference type="AlphaFoldDB" id="A0A7U3ZHP5"/>
<proteinExistence type="predicted"/>
<name>A0A7U3ZHP5_RUNSL</name>